<dbReference type="PANTHER" id="PTHR15665:SF1">
    <property type="entry name" value="PROTEIN ASTEROID HOMOLOG 1"/>
    <property type="match status" value="1"/>
</dbReference>
<dbReference type="PANTHER" id="PTHR15665">
    <property type="entry name" value="ASTEROID PROTEIN"/>
    <property type="match status" value="1"/>
</dbReference>
<organism evidence="1 2">
    <name type="scientific">Mya arenaria</name>
    <name type="common">Soft-shell clam</name>
    <dbReference type="NCBI Taxonomy" id="6604"/>
    <lineage>
        <taxon>Eukaryota</taxon>
        <taxon>Metazoa</taxon>
        <taxon>Spiralia</taxon>
        <taxon>Lophotrochozoa</taxon>
        <taxon>Mollusca</taxon>
        <taxon>Bivalvia</taxon>
        <taxon>Autobranchia</taxon>
        <taxon>Heteroconchia</taxon>
        <taxon>Euheterodonta</taxon>
        <taxon>Imparidentia</taxon>
        <taxon>Neoheterodontei</taxon>
        <taxon>Myida</taxon>
        <taxon>Myoidea</taxon>
        <taxon>Myidae</taxon>
        <taxon>Mya</taxon>
    </lineage>
</organism>
<reference evidence="1" key="1">
    <citation type="submission" date="2022-11" db="EMBL/GenBank/DDBJ databases">
        <title>Centuries of genome instability and evolution in soft-shell clam transmissible cancer (bioRxiv).</title>
        <authorList>
            <person name="Hart S.F.M."/>
            <person name="Yonemitsu M.A."/>
            <person name="Giersch R.M."/>
            <person name="Beal B.F."/>
            <person name="Arriagada G."/>
            <person name="Davis B.W."/>
            <person name="Ostrander E.A."/>
            <person name="Goff S.P."/>
            <person name="Metzger M.J."/>
        </authorList>
    </citation>
    <scope>NUCLEOTIDE SEQUENCE</scope>
    <source>
        <strain evidence="1">MELC-2E11</strain>
        <tissue evidence="1">Siphon/mantle</tissue>
    </source>
</reference>
<accession>A0ABY7FCG1</accession>
<proteinExistence type="predicted"/>
<dbReference type="Proteomes" id="UP001164746">
    <property type="component" value="Chromosome 11"/>
</dbReference>
<dbReference type="EMBL" id="CP111022">
    <property type="protein sequence ID" value="WAR18484.1"/>
    <property type="molecule type" value="Genomic_DNA"/>
</dbReference>
<name>A0ABY7FCG1_MYAAR</name>
<evidence type="ECO:0000313" key="2">
    <source>
        <dbReference type="Proteomes" id="UP001164746"/>
    </source>
</evidence>
<protein>
    <submittedName>
        <fullName evidence="1">Uncharacterized protein</fullName>
    </submittedName>
</protein>
<gene>
    <name evidence="1" type="ORF">MAR_000322</name>
</gene>
<dbReference type="InterPro" id="IPR026832">
    <property type="entry name" value="Asteroid"/>
</dbReference>
<keyword evidence="2" id="KW-1185">Reference proteome</keyword>
<evidence type="ECO:0000313" key="1">
    <source>
        <dbReference type="EMBL" id="WAR18484.1"/>
    </source>
</evidence>
<sequence length="227" mass="25825">MANSFLQNVAVNHRVIFDCHIERLAEPLTYVCSRYIRSVLYGLTTSFIRPKSKDPKVQTDNLEDLKGTRKSCIEESDRQKGDRMKVYIKPTTEVFYGSQSLKVPSLQNVPNMSVEERQNIMFGTLGLNAELIDTVSADPCTTYLIGVLRFWWTNAEPKVTENHLIAAIIGLILLHAEVFVEVMKRNPDANLLQERITPKSGPDVTSGPPQPWRSLQLYVHVQRLQEP</sequence>